<keyword evidence="1" id="KW-1133">Transmembrane helix</keyword>
<sequence>MFARTSSSIKLDSKFWNDLRAKNFNSSIASLCFDAASIASNSEILVLYKSFTNSSSEIRVRRSSEDETEEYVLCSDVETLFLFLELSDGIIIGDIALLFVCILPFIVKFLIGGSFSLVFDINCDEELFNEYCGPKLGDKID</sequence>
<dbReference type="AlphaFoldDB" id="A0A9P8T7Q6"/>
<gene>
    <name evidence="2" type="ORF">OGAPHI_001965</name>
</gene>
<comment type="caution">
    <text evidence="2">The sequence shown here is derived from an EMBL/GenBank/DDBJ whole genome shotgun (WGS) entry which is preliminary data.</text>
</comment>
<keyword evidence="3" id="KW-1185">Reference proteome</keyword>
<evidence type="ECO:0000313" key="2">
    <source>
        <dbReference type="EMBL" id="KAH3668211.1"/>
    </source>
</evidence>
<evidence type="ECO:0000313" key="3">
    <source>
        <dbReference type="Proteomes" id="UP000769157"/>
    </source>
</evidence>
<dbReference type="RefSeq" id="XP_046062625.1">
    <property type="nucleotide sequence ID" value="XM_046202783.1"/>
</dbReference>
<keyword evidence="1" id="KW-0812">Transmembrane</keyword>
<reference evidence="2" key="2">
    <citation type="submission" date="2021-01" db="EMBL/GenBank/DDBJ databases">
        <authorList>
            <person name="Schikora-Tamarit M.A."/>
        </authorList>
    </citation>
    <scope>NUCLEOTIDE SEQUENCE</scope>
    <source>
        <strain evidence="2">CBS6075</strain>
    </source>
</reference>
<dbReference type="Proteomes" id="UP000769157">
    <property type="component" value="Unassembled WGS sequence"/>
</dbReference>
<evidence type="ECO:0000256" key="1">
    <source>
        <dbReference type="SAM" id="Phobius"/>
    </source>
</evidence>
<keyword evidence="1" id="KW-0472">Membrane</keyword>
<protein>
    <submittedName>
        <fullName evidence="2">Uncharacterized protein</fullName>
    </submittedName>
</protein>
<name>A0A9P8T7Q6_9ASCO</name>
<dbReference type="EMBL" id="JAEUBE010000158">
    <property type="protein sequence ID" value="KAH3668211.1"/>
    <property type="molecule type" value="Genomic_DNA"/>
</dbReference>
<dbReference type="GeneID" id="70233932"/>
<reference evidence="2" key="1">
    <citation type="journal article" date="2021" name="Open Biol.">
        <title>Shared evolutionary footprints suggest mitochondrial oxidative damage underlies multiple complex I losses in fungi.</title>
        <authorList>
            <person name="Schikora-Tamarit M.A."/>
            <person name="Marcet-Houben M."/>
            <person name="Nosek J."/>
            <person name="Gabaldon T."/>
        </authorList>
    </citation>
    <scope>NUCLEOTIDE SEQUENCE</scope>
    <source>
        <strain evidence="2">CBS6075</strain>
    </source>
</reference>
<accession>A0A9P8T7Q6</accession>
<proteinExistence type="predicted"/>
<feature type="transmembrane region" description="Helical" evidence="1">
    <location>
        <begin position="90"/>
        <end position="111"/>
    </location>
</feature>
<organism evidence="2 3">
    <name type="scientific">Ogataea philodendri</name>
    <dbReference type="NCBI Taxonomy" id="1378263"/>
    <lineage>
        <taxon>Eukaryota</taxon>
        <taxon>Fungi</taxon>
        <taxon>Dikarya</taxon>
        <taxon>Ascomycota</taxon>
        <taxon>Saccharomycotina</taxon>
        <taxon>Pichiomycetes</taxon>
        <taxon>Pichiales</taxon>
        <taxon>Pichiaceae</taxon>
        <taxon>Ogataea</taxon>
    </lineage>
</organism>